<evidence type="ECO:0000313" key="2">
    <source>
        <dbReference type="Proteomes" id="UP000003178"/>
    </source>
</evidence>
<gene>
    <name evidence="1" type="ORF">CLOHIR_00046</name>
</gene>
<comment type="caution">
    <text evidence="1">The sequence shown here is derived from an EMBL/GenBank/DDBJ whole genome shotgun (WGS) entry which is preliminary data.</text>
</comment>
<name>B6FVZ7_PEPHT</name>
<evidence type="ECO:0000313" key="1">
    <source>
        <dbReference type="EMBL" id="EEA86275.1"/>
    </source>
</evidence>
<protein>
    <submittedName>
        <fullName evidence="1">Uncharacterized protein</fullName>
    </submittedName>
</protein>
<dbReference type="AlphaFoldDB" id="B6FVZ7"/>
<reference evidence="1 2" key="2">
    <citation type="submission" date="2008-10" db="EMBL/GenBank/DDBJ databases">
        <title>Draft genome sequence of Clostridium hiranonis (DSM 13275).</title>
        <authorList>
            <person name="Sudarsanam P."/>
            <person name="Ley R."/>
            <person name="Guruge J."/>
            <person name="Turnbaugh P.J."/>
            <person name="Mahowald M."/>
            <person name="Liep D."/>
            <person name="Gordon J."/>
        </authorList>
    </citation>
    <scope>NUCLEOTIDE SEQUENCE [LARGE SCALE GENOMIC DNA]</scope>
    <source>
        <strain evidence="1 2">DSM 13275</strain>
    </source>
</reference>
<proteinExistence type="predicted"/>
<reference evidence="1 2" key="1">
    <citation type="submission" date="2008-09" db="EMBL/GenBank/DDBJ databases">
        <authorList>
            <person name="Fulton L."/>
            <person name="Clifton S."/>
            <person name="Fulton B."/>
            <person name="Xu J."/>
            <person name="Minx P."/>
            <person name="Pepin K.H."/>
            <person name="Johnson M."/>
            <person name="Thiruvilangam P."/>
            <person name="Bhonagiri V."/>
            <person name="Nash W.E."/>
            <person name="Mardis E.R."/>
            <person name="Wilson R.K."/>
        </authorList>
    </citation>
    <scope>NUCLEOTIDE SEQUENCE [LARGE SCALE GENOMIC DNA]</scope>
    <source>
        <strain evidence="1 2">DSM 13275</strain>
    </source>
</reference>
<dbReference type="HOGENOM" id="CLU_2698091_0_0_9"/>
<dbReference type="Proteomes" id="UP000003178">
    <property type="component" value="Unassembled WGS sequence"/>
</dbReference>
<accession>B6FVZ7</accession>
<organism evidence="1 2">
    <name type="scientific">Peptacetobacter hiranonis (strain DSM 13275 / JCM 10541 / KCTC 15199 / TO-931)</name>
    <name type="common">Clostridium hiranonis</name>
    <dbReference type="NCBI Taxonomy" id="500633"/>
    <lineage>
        <taxon>Bacteria</taxon>
        <taxon>Bacillati</taxon>
        <taxon>Bacillota</taxon>
        <taxon>Clostridia</taxon>
        <taxon>Peptostreptococcales</taxon>
        <taxon>Peptostreptococcaceae</taxon>
        <taxon>Peptacetobacter</taxon>
    </lineage>
</organism>
<sequence>MKDTTNESNFFLSKTNPPQYFLYLYRSIYIIAHFLYFYTYLNSIILISIFNIHIQYIIPFRIYNVNNYVTFKD</sequence>
<keyword evidence="2" id="KW-1185">Reference proteome</keyword>
<dbReference type="EMBL" id="ABWP01000003">
    <property type="protein sequence ID" value="EEA86275.1"/>
    <property type="molecule type" value="Genomic_DNA"/>
</dbReference>